<dbReference type="GO" id="GO:0071555">
    <property type="term" value="P:cell wall organization"/>
    <property type="evidence" value="ECO:0007669"/>
    <property type="project" value="UniProtKB-KW"/>
</dbReference>
<dbReference type="InterPro" id="IPR002495">
    <property type="entry name" value="Glyco_trans_8"/>
</dbReference>
<comment type="caution">
    <text evidence="6">The sequence shown here is derived from an EMBL/GenBank/DDBJ whole genome shotgun (WGS) entry which is preliminary data.</text>
</comment>
<keyword evidence="5" id="KW-0333">Golgi apparatus</keyword>
<dbReference type="Pfam" id="PF01501">
    <property type="entry name" value="Glyco_transf_8"/>
    <property type="match status" value="2"/>
</dbReference>
<comment type="subcellular location">
    <subcellularLocation>
        <location evidence="5">Golgi apparatus membrane</location>
        <topology evidence="5">Single-pass type II membrane protein</topology>
    </subcellularLocation>
</comment>
<dbReference type="InterPro" id="IPR029993">
    <property type="entry name" value="GAUT"/>
</dbReference>
<evidence type="ECO:0000313" key="6">
    <source>
        <dbReference type="EMBL" id="KAF2568674.1"/>
    </source>
</evidence>
<dbReference type="AlphaFoldDB" id="A0A8S9IG40"/>
<evidence type="ECO:0000256" key="3">
    <source>
        <dbReference type="ARBA" id="ARBA00022676"/>
    </source>
</evidence>
<name>A0A8S9IG40_BRACR</name>
<dbReference type="Proteomes" id="UP000712281">
    <property type="component" value="Unassembled WGS sequence"/>
</dbReference>
<dbReference type="Gene3D" id="3.90.550.10">
    <property type="entry name" value="Spore Coat Polysaccharide Biosynthesis Protein SpsA, Chain A"/>
    <property type="match status" value="2"/>
</dbReference>
<evidence type="ECO:0000256" key="2">
    <source>
        <dbReference type="ARBA" id="ARBA00006351"/>
    </source>
</evidence>
<dbReference type="GO" id="GO:0047262">
    <property type="term" value="F:polygalacturonate 4-alpha-galacturonosyltransferase activity"/>
    <property type="evidence" value="ECO:0007669"/>
    <property type="project" value="InterPro"/>
</dbReference>
<keyword evidence="3 5" id="KW-0328">Glycosyltransferase</keyword>
<dbReference type="EC" id="2.4.1.-" evidence="5"/>
<dbReference type="EMBL" id="QGKW02001911">
    <property type="protein sequence ID" value="KAF2568674.1"/>
    <property type="molecule type" value="Genomic_DNA"/>
</dbReference>
<dbReference type="PANTHER" id="PTHR32116">
    <property type="entry name" value="GALACTURONOSYLTRANSFERASE 4-RELATED"/>
    <property type="match status" value="1"/>
</dbReference>
<keyword evidence="4" id="KW-0808">Transferase</keyword>
<dbReference type="InterPro" id="IPR029044">
    <property type="entry name" value="Nucleotide-diphossugar_trans"/>
</dbReference>
<gene>
    <name evidence="6" type="ORF">F2Q68_00026147</name>
</gene>
<protein>
    <recommendedName>
        <fullName evidence="5">Hexosyltransferase</fullName>
        <ecNumber evidence="5">2.4.1.-</ecNumber>
    </recommendedName>
</protein>
<dbReference type="GO" id="GO:0000139">
    <property type="term" value="C:Golgi membrane"/>
    <property type="evidence" value="ECO:0007669"/>
    <property type="project" value="UniProtKB-SubCell"/>
</dbReference>
<dbReference type="SUPFAM" id="SSF53448">
    <property type="entry name" value="Nucleotide-diphospho-sugar transferases"/>
    <property type="match status" value="2"/>
</dbReference>
<evidence type="ECO:0000256" key="1">
    <source>
        <dbReference type="ARBA" id="ARBA00004877"/>
    </source>
</evidence>
<comment type="pathway">
    <text evidence="1 5">Glycan metabolism; pectin biosynthesis.</text>
</comment>
<proteinExistence type="inferred from homology"/>
<keyword evidence="5" id="KW-0961">Cell wall biogenesis/degradation</keyword>
<evidence type="ECO:0000313" key="7">
    <source>
        <dbReference type="Proteomes" id="UP000712281"/>
    </source>
</evidence>
<accession>A0A8S9IG40</accession>
<sequence length="206" mass="23881">MFSIYCGEFDQRASVVVKSAMKNASHGNMSSKLSLILGRCSHWSLQIFRNSFLTFYLPDMYLKLHRIVFLDDDVVVQKDLTGHWEIDMDRKVNGVVETYAVVVKSAMKNASHGNMSSKLSLILGRCSHWSLQIFRNSFLTFYLPYMYMKLHRIIFLDDDVVVQKDLTGHSEIDMDRKVNGVIETYAAYAWAYGMYFSDPDGWRIEK</sequence>
<comment type="similarity">
    <text evidence="2 5">Belongs to the glycosyltransferase 8 family.</text>
</comment>
<reference evidence="6" key="1">
    <citation type="submission" date="2019-12" db="EMBL/GenBank/DDBJ databases">
        <title>Genome sequencing and annotation of Brassica cretica.</title>
        <authorList>
            <person name="Studholme D.J."/>
            <person name="Sarris P.F."/>
        </authorList>
    </citation>
    <scope>NUCLEOTIDE SEQUENCE</scope>
    <source>
        <strain evidence="6">PFS-001/15</strain>
        <tissue evidence="6">Leaf</tissue>
    </source>
</reference>
<evidence type="ECO:0000256" key="4">
    <source>
        <dbReference type="ARBA" id="ARBA00022679"/>
    </source>
</evidence>
<dbReference type="PANTHER" id="PTHR32116:SF31">
    <property type="entry name" value="GALACTURONOSYLTRANSFERASE 8"/>
    <property type="match status" value="1"/>
</dbReference>
<organism evidence="6 7">
    <name type="scientific">Brassica cretica</name>
    <name type="common">Mustard</name>
    <dbReference type="NCBI Taxonomy" id="69181"/>
    <lineage>
        <taxon>Eukaryota</taxon>
        <taxon>Viridiplantae</taxon>
        <taxon>Streptophyta</taxon>
        <taxon>Embryophyta</taxon>
        <taxon>Tracheophyta</taxon>
        <taxon>Spermatophyta</taxon>
        <taxon>Magnoliopsida</taxon>
        <taxon>eudicotyledons</taxon>
        <taxon>Gunneridae</taxon>
        <taxon>Pentapetalae</taxon>
        <taxon>rosids</taxon>
        <taxon>malvids</taxon>
        <taxon>Brassicales</taxon>
        <taxon>Brassicaceae</taxon>
        <taxon>Brassiceae</taxon>
        <taxon>Brassica</taxon>
    </lineage>
</organism>
<evidence type="ECO:0000256" key="5">
    <source>
        <dbReference type="RuleBase" id="RU362027"/>
    </source>
</evidence>